<proteinExistence type="predicted"/>
<reference evidence="1 2" key="1">
    <citation type="submission" date="2019-03" db="EMBL/GenBank/DDBJ databases">
        <title>Diversity of the mouse oral microbiome.</title>
        <authorList>
            <person name="Joseph S."/>
            <person name="Aduse-Opoku J."/>
            <person name="Curtis M."/>
            <person name="Wade W."/>
            <person name="Hashim A."/>
        </authorList>
    </citation>
    <scope>NUCLEOTIDE SEQUENCE [LARGE SCALE GENOMIC DNA]</scope>
    <source>
        <strain evidence="1 2">P1012</strain>
    </source>
</reference>
<protein>
    <submittedName>
        <fullName evidence="1">Cell wall protein</fullName>
    </submittedName>
</protein>
<sequence length="176" mass="18682">MLQTMVAGAALMLAVGGSTVTGVDELYPPDQPAEPSLSTSAYAECVQDAPWIVYDVTLVDPDDRSTSRDVSLVFTKGGQRLEVPLGSLREDDTLSGRILWPGAATDSPGAGVDWPGWVQQDGEWVDLGEDDLGWTREGATVAIEVNPEAGVAVSYPPATPYCVVGPRLTDDPPRPR</sequence>
<keyword evidence="2" id="KW-1185">Reference proteome</keyword>
<gene>
    <name evidence="1" type="ORF">E4U02_10580</name>
</gene>
<dbReference type="AlphaFoldDB" id="A0A4Y9FT84"/>
<accession>A0A4Y9FT84</accession>
<evidence type="ECO:0000313" key="2">
    <source>
        <dbReference type="Proteomes" id="UP000298358"/>
    </source>
</evidence>
<evidence type="ECO:0000313" key="1">
    <source>
        <dbReference type="EMBL" id="TFU32451.1"/>
    </source>
</evidence>
<name>A0A4Y9FT84_9MICO</name>
<organism evidence="1 2">
    <name type="scientific">Microbacterium paludicola</name>
    <dbReference type="NCBI Taxonomy" id="300019"/>
    <lineage>
        <taxon>Bacteria</taxon>
        <taxon>Bacillati</taxon>
        <taxon>Actinomycetota</taxon>
        <taxon>Actinomycetes</taxon>
        <taxon>Micrococcales</taxon>
        <taxon>Microbacteriaceae</taxon>
        <taxon>Microbacterium</taxon>
    </lineage>
</organism>
<dbReference type="OrthoDB" id="3783029at2"/>
<dbReference type="Proteomes" id="UP000298358">
    <property type="component" value="Unassembled WGS sequence"/>
</dbReference>
<dbReference type="EMBL" id="SPQB01000025">
    <property type="protein sequence ID" value="TFU32451.1"/>
    <property type="molecule type" value="Genomic_DNA"/>
</dbReference>
<dbReference type="RefSeq" id="WP_135114809.1">
    <property type="nucleotide sequence ID" value="NZ_JADGLL010000025.1"/>
</dbReference>
<comment type="caution">
    <text evidence="1">The sequence shown here is derived from an EMBL/GenBank/DDBJ whole genome shotgun (WGS) entry which is preliminary data.</text>
</comment>